<evidence type="ECO:0000313" key="1">
    <source>
        <dbReference type="EMBL" id="GFC76888.1"/>
    </source>
</evidence>
<feature type="non-terminal residue" evidence="1">
    <location>
        <position position="1"/>
    </location>
</feature>
<reference evidence="1" key="1">
    <citation type="journal article" date="2019" name="Sci. Rep.">
        <title>Draft genome of Tanacetum cinerariifolium, the natural source of mosquito coil.</title>
        <authorList>
            <person name="Yamashiro T."/>
            <person name="Shiraishi A."/>
            <person name="Satake H."/>
            <person name="Nakayama K."/>
        </authorList>
    </citation>
    <scope>NUCLEOTIDE SEQUENCE</scope>
</reference>
<dbReference type="GO" id="GO:0005524">
    <property type="term" value="F:ATP binding"/>
    <property type="evidence" value="ECO:0007669"/>
    <property type="project" value="UniProtKB-KW"/>
</dbReference>
<dbReference type="PANTHER" id="PTHR21529">
    <property type="entry name" value="MAMMARY TURMOR VIRUS RECEPTOR HOMOLOG 1, 2 MTVR1, 2"/>
    <property type="match status" value="1"/>
</dbReference>
<dbReference type="InterPro" id="IPR039904">
    <property type="entry name" value="TRANK1"/>
</dbReference>
<dbReference type="GO" id="GO:0004386">
    <property type="term" value="F:helicase activity"/>
    <property type="evidence" value="ECO:0007669"/>
    <property type="project" value="UniProtKB-KW"/>
</dbReference>
<protein>
    <submittedName>
        <fullName evidence="1">UvrD-like helicase, ATP-binding domain, P-loop containing nucleoside triphosphate hydrolase</fullName>
    </submittedName>
</protein>
<gene>
    <name evidence="1" type="ORF">Tci_848858</name>
</gene>
<dbReference type="AlphaFoldDB" id="A0A699QUB9"/>
<accession>A0A699QUB9</accession>
<feature type="non-terminal residue" evidence="1">
    <location>
        <position position="171"/>
    </location>
</feature>
<organism evidence="1">
    <name type="scientific">Tanacetum cinerariifolium</name>
    <name type="common">Dalmatian daisy</name>
    <name type="synonym">Chrysanthemum cinerariifolium</name>
    <dbReference type="NCBI Taxonomy" id="118510"/>
    <lineage>
        <taxon>Eukaryota</taxon>
        <taxon>Viridiplantae</taxon>
        <taxon>Streptophyta</taxon>
        <taxon>Embryophyta</taxon>
        <taxon>Tracheophyta</taxon>
        <taxon>Spermatophyta</taxon>
        <taxon>Magnoliopsida</taxon>
        <taxon>eudicotyledons</taxon>
        <taxon>Gunneridae</taxon>
        <taxon>Pentapetalae</taxon>
        <taxon>asterids</taxon>
        <taxon>campanulids</taxon>
        <taxon>Asterales</taxon>
        <taxon>Asteraceae</taxon>
        <taxon>Asteroideae</taxon>
        <taxon>Anthemideae</taxon>
        <taxon>Anthemidinae</taxon>
        <taxon>Tanacetum</taxon>
    </lineage>
</organism>
<keyword evidence="1" id="KW-0378">Hydrolase</keyword>
<keyword evidence="1" id="KW-0547">Nucleotide-binding</keyword>
<keyword evidence="1" id="KW-0067">ATP-binding</keyword>
<dbReference type="GO" id="GO:0016787">
    <property type="term" value="F:hydrolase activity"/>
    <property type="evidence" value="ECO:0007669"/>
    <property type="project" value="UniProtKB-KW"/>
</dbReference>
<dbReference type="PANTHER" id="PTHR21529:SF4">
    <property type="entry name" value="TPR AND ANKYRIN REPEAT-CONTAINING PROTEIN 1"/>
    <property type="match status" value="1"/>
</dbReference>
<comment type="caution">
    <text evidence="1">The sequence shown here is derived from an EMBL/GenBank/DDBJ whole genome shotgun (WGS) entry which is preliminary data.</text>
</comment>
<keyword evidence="1" id="KW-0347">Helicase</keyword>
<proteinExistence type="predicted"/>
<name>A0A699QUB9_TANCI</name>
<sequence>WRKSVDENLVSLKETDLSVNLLEEIILQAVDIKALERVIKICLCSRVSVPVYENLINKLKIKPQFKSFVEKFRDGGLKDVLVAPTLERALEDNFKVASVFLSPHSFGYLLDRLLLMQTFTSENSYTTRSYFVGSFTHIQSASTLSIGPSFLNLSIIVERIADILYYNEITV</sequence>
<dbReference type="EMBL" id="BKCJ011058511">
    <property type="protein sequence ID" value="GFC76888.1"/>
    <property type="molecule type" value="Genomic_DNA"/>
</dbReference>